<dbReference type="EMBL" id="KV907497">
    <property type="protein sequence ID" value="OOF97045.1"/>
    <property type="molecule type" value="Genomic_DNA"/>
</dbReference>
<dbReference type="InterPro" id="IPR006439">
    <property type="entry name" value="HAD-SF_hydro_IA"/>
</dbReference>
<dbReference type="GO" id="GO:0016791">
    <property type="term" value="F:phosphatase activity"/>
    <property type="evidence" value="ECO:0007669"/>
    <property type="project" value="UniProtKB-ARBA"/>
</dbReference>
<protein>
    <recommendedName>
        <fullName evidence="5">Haloacid dehalogenase, type II</fullName>
    </recommendedName>
</protein>
<evidence type="ECO:0000313" key="3">
    <source>
        <dbReference type="EMBL" id="OOF97045.1"/>
    </source>
</evidence>
<dbReference type="NCBIfam" id="TIGR01428">
    <property type="entry name" value="HAD_type_II"/>
    <property type="match status" value="1"/>
</dbReference>
<evidence type="ECO:0000256" key="1">
    <source>
        <dbReference type="ARBA" id="ARBA00008106"/>
    </source>
</evidence>
<dbReference type="InterPro" id="IPR051540">
    <property type="entry name" value="S-2-haloacid_dehalogenase"/>
</dbReference>
<evidence type="ECO:0000256" key="2">
    <source>
        <dbReference type="ARBA" id="ARBA00022801"/>
    </source>
</evidence>
<dbReference type="PANTHER" id="PTHR43316:SF3">
    <property type="entry name" value="HALOACID DEHALOGENASE, TYPE II (AFU_ORTHOLOGUE AFUA_2G07750)-RELATED"/>
    <property type="match status" value="1"/>
</dbReference>
<dbReference type="SUPFAM" id="SSF56784">
    <property type="entry name" value="HAD-like"/>
    <property type="match status" value="1"/>
</dbReference>
<dbReference type="InterPro" id="IPR023198">
    <property type="entry name" value="PGP-like_dom2"/>
</dbReference>
<dbReference type="OMA" id="TTFWINR"/>
<dbReference type="InterPro" id="IPR006328">
    <property type="entry name" value="2-HAD"/>
</dbReference>
<dbReference type="GO" id="GO:0019120">
    <property type="term" value="F:hydrolase activity, acting on acid halide bonds, in C-halide compounds"/>
    <property type="evidence" value="ECO:0007669"/>
    <property type="project" value="InterPro"/>
</dbReference>
<dbReference type="OrthoDB" id="3256520at2759"/>
<dbReference type="Gene3D" id="1.10.150.240">
    <property type="entry name" value="Putative phosphatase, domain 2"/>
    <property type="match status" value="1"/>
</dbReference>
<evidence type="ECO:0008006" key="5">
    <source>
        <dbReference type="Google" id="ProtNLM"/>
    </source>
</evidence>
<dbReference type="AlphaFoldDB" id="A0A1R3RRC7"/>
<dbReference type="STRING" id="602072.A0A1R3RRC7"/>
<dbReference type="SFLD" id="SFLDG01129">
    <property type="entry name" value="C1.5:_HAD__Beta-PGM__Phosphata"/>
    <property type="match status" value="1"/>
</dbReference>
<accession>A0A1R3RRC7</accession>
<sequence>MAGDIVLAFDIYGTLLSFDKVIHELERCFGNDQARARTVSQTWRRYQLEYTWRLNSMGRYLSFLDVTKNSLLHALDDTGSFLKTNEIEHLMATYNSLSPFPDVEDALSRIAAFPHITSVIFSNGTLDMVSDCVASSLSRHQCLFKDTVSVDTVGQYKPAPAVYKHLAERVGKDPSGLKDIWLVSGNPFDVAGALNVGMNAIWVDRAEASWTDKALPDLEPTATVTHLEGIVDVIKVHL</sequence>
<evidence type="ECO:0000313" key="4">
    <source>
        <dbReference type="Proteomes" id="UP000188318"/>
    </source>
</evidence>
<comment type="similarity">
    <text evidence="1">Belongs to the HAD-like hydrolase superfamily. S-2-haloalkanoic acid dehalogenase family.</text>
</comment>
<dbReference type="Pfam" id="PF00702">
    <property type="entry name" value="Hydrolase"/>
    <property type="match status" value="1"/>
</dbReference>
<keyword evidence="2" id="KW-0378">Hydrolase</keyword>
<organism evidence="3 4">
    <name type="scientific">Aspergillus carbonarius (strain ITEM 5010)</name>
    <dbReference type="NCBI Taxonomy" id="602072"/>
    <lineage>
        <taxon>Eukaryota</taxon>
        <taxon>Fungi</taxon>
        <taxon>Dikarya</taxon>
        <taxon>Ascomycota</taxon>
        <taxon>Pezizomycotina</taxon>
        <taxon>Eurotiomycetes</taxon>
        <taxon>Eurotiomycetidae</taxon>
        <taxon>Eurotiales</taxon>
        <taxon>Aspergillaceae</taxon>
        <taxon>Aspergillus</taxon>
        <taxon>Aspergillus subgen. Circumdati</taxon>
    </lineage>
</organism>
<dbReference type="VEuPathDB" id="FungiDB:ASPCADRAFT_205838"/>
<dbReference type="Proteomes" id="UP000188318">
    <property type="component" value="Unassembled WGS sequence"/>
</dbReference>
<proteinExistence type="inferred from homology"/>
<name>A0A1R3RRC7_ASPC5</name>
<reference evidence="4" key="1">
    <citation type="journal article" date="2017" name="Genome Biol.">
        <title>Comparative genomics reveals high biological diversity and specific adaptations in the industrially and medically important fungal genus Aspergillus.</title>
        <authorList>
            <person name="de Vries R.P."/>
            <person name="Riley R."/>
            <person name="Wiebenga A."/>
            <person name="Aguilar-Osorio G."/>
            <person name="Amillis S."/>
            <person name="Uchima C.A."/>
            <person name="Anderluh G."/>
            <person name="Asadollahi M."/>
            <person name="Askin M."/>
            <person name="Barry K."/>
            <person name="Battaglia E."/>
            <person name="Bayram O."/>
            <person name="Benocci T."/>
            <person name="Braus-Stromeyer S.A."/>
            <person name="Caldana C."/>
            <person name="Canovas D."/>
            <person name="Cerqueira G.C."/>
            <person name="Chen F."/>
            <person name="Chen W."/>
            <person name="Choi C."/>
            <person name="Clum A."/>
            <person name="Dos Santos R.A."/>
            <person name="Damasio A.R."/>
            <person name="Diallinas G."/>
            <person name="Emri T."/>
            <person name="Fekete E."/>
            <person name="Flipphi M."/>
            <person name="Freyberg S."/>
            <person name="Gallo A."/>
            <person name="Gournas C."/>
            <person name="Habgood R."/>
            <person name="Hainaut M."/>
            <person name="Harispe M.L."/>
            <person name="Henrissat B."/>
            <person name="Hilden K.S."/>
            <person name="Hope R."/>
            <person name="Hossain A."/>
            <person name="Karabika E."/>
            <person name="Karaffa L."/>
            <person name="Karanyi Z."/>
            <person name="Krasevec N."/>
            <person name="Kuo A."/>
            <person name="Kusch H."/>
            <person name="LaButti K."/>
            <person name="Lagendijk E.L."/>
            <person name="Lapidus A."/>
            <person name="Levasseur A."/>
            <person name="Lindquist E."/>
            <person name="Lipzen A."/>
            <person name="Logrieco A.F."/>
            <person name="MacCabe A."/>
            <person name="Maekelae M.R."/>
            <person name="Malavazi I."/>
            <person name="Melin P."/>
            <person name="Meyer V."/>
            <person name="Mielnichuk N."/>
            <person name="Miskei M."/>
            <person name="Molnar A.P."/>
            <person name="Mule G."/>
            <person name="Ngan C.Y."/>
            <person name="Orejas M."/>
            <person name="Orosz E."/>
            <person name="Ouedraogo J.P."/>
            <person name="Overkamp K.M."/>
            <person name="Park H.-S."/>
            <person name="Perrone G."/>
            <person name="Piumi F."/>
            <person name="Punt P.J."/>
            <person name="Ram A.F."/>
            <person name="Ramon A."/>
            <person name="Rauscher S."/>
            <person name="Record E."/>
            <person name="Riano-Pachon D.M."/>
            <person name="Robert V."/>
            <person name="Roehrig J."/>
            <person name="Ruller R."/>
            <person name="Salamov A."/>
            <person name="Salih N.S."/>
            <person name="Samson R.A."/>
            <person name="Sandor E."/>
            <person name="Sanguinetti M."/>
            <person name="Schuetze T."/>
            <person name="Sepcic K."/>
            <person name="Shelest E."/>
            <person name="Sherlock G."/>
            <person name="Sophianopoulou V."/>
            <person name="Squina F.M."/>
            <person name="Sun H."/>
            <person name="Susca A."/>
            <person name="Todd R.B."/>
            <person name="Tsang A."/>
            <person name="Unkles S.E."/>
            <person name="van de Wiele N."/>
            <person name="van Rossen-Uffink D."/>
            <person name="Oliveira J.V."/>
            <person name="Vesth T.C."/>
            <person name="Visser J."/>
            <person name="Yu J.-H."/>
            <person name="Zhou M."/>
            <person name="Andersen M.R."/>
            <person name="Archer D.B."/>
            <person name="Baker S.E."/>
            <person name="Benoit I."/>
            <person name="Brakhage A.A."/>
            <person name="Braus G.H."/>
            <person name="Fischer R."/>
            <person name="Frisvad J.C."/>
            <person name="Goldman G.H."/>
            <person name="Houbraken J."/>
            <person name="Oakley B."/>
            <person name="Pocsi I."/>
            <person name="Scazzocchio C."/>
            <person name="Seiboth B."/>
            <person name="vanKuyk P.A."/>
            <person name="Wortman J."/>
            <person name="Dyer P.S."/>
            <person name="Grigoriev I.V."/>
        </authorList>
    </citation>
    <scope>NUCLEOTIDE SEQUENCE [LARGE SCALE GENOMIC DNA]</scope>
    <source>
        <strain evidence="4">ITEM 5010</strain>
    </source>
</reference>
<dbReference type="InterPro" id="IPR036412">
    <property type="entry name" value="HAD-like_sf"/>
</dbReference>
<keyword evidence="4" id="KW-1185">Reference proteome</keyword>
<dbReference type="SFLD" id="SFLDS00003">
    <property type="entry name" value="Haloacid_Dehalogenase"/>
    <property type="match status" value="1"/>
</dbReference>
<dbReference type="PANTHER" id="PTHR43316">
    <property type="entry name" value="HYDROLASE, HALOACID DELAHOGENASE-RELATED"/>
    <property type="match status" value="1"/>
</dbReference>
<dbReference type="InterPro" id="IPR023214">
    <property type="entry name" value="HAD_sf"/>
</dbReference>
<dbReference type="Gene3D" id="3.40.50.1000">
    <property type="entry name" value="HAD superfamily/HAD-like"/>
    <property type="match status" value="1"/>
</dbReference>
<dbReference type="NCBIfam" id="TIGR01493">
    <property type="entry name" value="HAD-SF-IA-v2"/>
    <property type="match status" value="1"/>
</dbReference>
<dbReference type="PRINTS" id="PR00413">
    <property type="entry name" value="HADHALOGNASE"/>
</dbReference>
<gene>
    <name evidence="3" type="ORF">ASPCADRAFT_205838</name>
</gene>